<dbReference type="GO" id="GO:0005829">
    <property type="term" value="C:cytosol"/>
    <property type="evidence" value="ECO:0007669"/>
    <property type="project" value="TreeGrafter"/>
</dbReference>
<feature type="compositionally biased region" description="Polar residues" evidence="1">
    <location>
        <begin position="1309"/>
        <end position="1328"/>
    </location>
</feature>
<feature type="compositionally biased region" description="Low complexity" evidence="1">
    <location>
        <begin position="308"/>
        <end position="383"/>
    </location>
</feature>
<feature type="region of interest" description="Disordered" evidence="1">
    <location>
        <begin position="1110"/>
        <end position="1153"/>
    </location>
</feature>
<feature type="compositionally biased region" description="Polar residues" evidence="1">
    <location>
        <begin position="578"/>
        <end position="606"/>
    </location>
</feature>
<feature type="compositionally biased region" description="Low complexity" evidence="1">
    <location>
        <begin position="1348"/>
        <end position="1372"/>
    </location>
</feature>
<dbReference type="GO" id="GO:0008289">
    <property type="term" value="F:lipid binding"/>
    <property type="evidence" value="ECO:0007669"/>
    <property type="project" value="TreeGrafter"/>
</dbReference>
<feature type="region of interest" description="Disordered" evidence="1">
    <location>
        <begin position="513"/>
        <end position="643"/>
    </location>
</feature>
<feature type="compositionally biased region" description="Low complexity" evidence="1">
    <location>
        <begin position="696"/>
        <end position="725"/>
    </location>
</feature>
<organism evidence="2 3">
    <name type="scientific">Sphaeroforma arctica JP610</name>
    <dbReference type="NCBI Taxonomy" id="667725"/>
    <lineage>
        <taxon>Eukaryota</taxon>
        <taxon>Ichthyosporea</taxon>
        <taxon>Ichthyophonida</taxon>
        <taxon>Sphaeroforma</taxon>
    </lineage>
</organism>
<dbReference type="PANTHER" id="PTHR28145">
    <property type="entry name" value="12 KDA HEAT SHOCK PROTEIN"/>
    <property type="match status" value="1"/>
</dbReference>
<feature type="region of interest" description="Disordered" evidence="1">
    <location>
        <begin position="1249"/>
        <end position="1328"/>
    </location>
</feature>
<feature type="compositionally biased region" description="Polar residues" evidence="1">
    <location>
        <begin position="285"/>
        <end position="299"/>
    </location>
</feature>
<feature type="region of interest" description="Disordered" evidence="1">
    <location>
        <begin position="768"/>
        <end position="800"/>
    </location>
</feature>
<dbReference type="STRING" id="667725.A0A0L0G120"/>
<feature type="region of interest" description="Disordered" evidence="1">
    <location>
        <begin position="1340"/>
        <end position="1392"/>
    </location>
</feature>
<dbReference type="Proteomes" id="UP000054560">
    <property type="component" value="Unassembled WGS sequence"/>
</dbReference>
<feature type="region of interest" description="Disordered" evidence="1">
    <location>
        <begin position="926"/>
        <end position="968"/>
    </location>
</feature>
<feature type="compositionally biased region" description="Polar residues" evidence="1">
    <location>
        <begin position="1110"/>
        <end position="1139"/>
    </location>
</feature>
<dbReference type="PANTHER" id="PTHR28145:SF1">
    <property type="entry name" value="12 KDA HEAT SHOCK PROTEIN"/>
    <property type="match status" value="1"/>
</dbReference>
<dbReference type="EMBL" id="KQ241892">
    <property type="protein sequence ID" value="KNC82780.1"/>
    <property type="molecule type" value="Genomic_DNA"/>
</dbReference>
<feature type="region of interest" description="Disordered" evidence="1">
    <location>
        <begin position="146"/>
        <end position="428"/>
    </location>
</feature>
<evidence type="ECO:0000313" key="3">
    <source>
        <dbReference type="Proteomes" id="UP000054560"/>
    </source>
</evidence>
<sequence>MNELESHYPLDQNVNVDEVMGHDHPLQSHQQHEDDGTGPHHPGVVALYQEHHPQYEHELGYGRSDLVHDEVGASPLLLEALDNEPMQFNGQLAPPLSVSLGDQGQNYIASQMSSELDGNLEQLNEEIHFEFSGQAPLNLDHNQEFDSHLSSTLNHPLDSMDGELGGVGQDMDVQPMDQSRPLSKVQDFGADYPPLSAEADGDQQHHHAQYQDEFRQHSQQQHEAHAHGPDQGYQHSPQTQDGYRQEPSQMSEGYDVQGQQLEQPNYTHDPYNQHQAHQAYRQQEEFQSYSQLQDQQPYMQEQDPPPYSQQQEPYSQQQDQQPYSHQQDQQSFNQQQDQQPYSHQQDQQPYNQQQDQQPYNQQQDQQPYNQQQDQQSYNQQHDQITYGQEHEEYRQHAQQLPQNQHQIQQGMGDHHASKQDLDQYEQPHHPPLMAHQIEQATEMPPLTSDSQHRPLGEEDRDHMMLQVGELNEQNDLQQLHAQQVSEGVPRADDMSMQLDDQDMHYKHLQAQEPSYDHQEPHQQPHQHQHQQQQQQPDAPPQQQQQTHQQSHNEQHAHEGAAQGHPQTYAQVGPHKRQLLSTQGSATNSPAPQAIDLQNPTMGQQYPLTGLQDPPQAHDPANPQTTIPPPPQSDAPAPPLGDMDAQTFRSMQLAQETYRQALLLQDSNSGGGQLALTEYAPVAYVDTQANGMGGSHQKQQQQQQPQQQPQPQTAQRSSQVSLVQQQYPHASRGNSHPNGVQASPAQPQAQAPSNHQPLTQSFQVQLQGPKHLGADSSSSHQQSQAQHRPLQHAEAQGQSQALVLSQQNSMMLTQQNSLPTKLKKKSRGYRTGAVVCYQDWLHDASPDITLCCIKCGADWRFLEGVVKKQHKVKMATLANGQVVVRQERHRKCLAMCKPPPEHKSMQDSQLRHAFQKWSDAMATHQAQMSQEQKHITTVHGHQQHKQKATPQSQISAQAQLHQSQSQQMQPLHLLSSSVISHVQTPMSVQPVNHLAQNTRVPLQQQQTQPQPQQQELKHHQTQTYTFTPTYTPPQPYTLPQISAQSQVQAQAQPAIQYQQPPQPQYQNQPAQLQATRFPSQPTVQTKANMPAVTQTPGPIPPVTQTYATSHTQLNQSQQPQATSKPQNQYSVKKQQASPQISRVVPTPQYPQVHPQSQTYAQPLQQQAPLPPPNQAPTLVNGQQPLSHILDQGKADPSSNAPPQTHVVFPQSEVSTQQNVITPSELHNTVYTQSMPSATHNEQILTEKVQDNHMPQHTGTASVQESKMAKGVSPESSQATKQQATVPLSKIESSAPERQQEAQYPIPQAPAASNNIQSPVQQPGTHQPSAAPQVLGLRAQAVPHQAGVKTQRTQTPSQQTQAPTQQPIAPTKQPVLAAQQTQVPAQHTHAANHSANQQIPTATQHTQPLAVQTQAPSAQVAIGTPPLQQQVQAQSHVLVDSPVQV</sequence>
<dbReference type="GeneID" id="25905442"/>
<dbReference type="RefSeq" id="XP_014156682.1">
    <property type="nucleotide sequence ID" value="XM_014301207.1"/>
</dbReference>
<reference evidence="2 3" key="1">
    <citation type="submission" date="2011-02" db="EMBL/GenBank/DDBJ databases">
        <title>The Genome Sequence of Sphaeroforma arctica JP610.</title>
        <authorList>
            <consortium name="The Broad Institute Genome Sequencing Platform"/>
            <person name="Russ C."/>
            <person name="Cuomo C."/>
            <person name="Young S.K."/>
            <person name="Zeng Q."/>
            <person name="Gargeya S."/>
            <person name="Alvarado L."/>
            <person name="Berlin A."/>
            <person name="Chapman S.B."/>
            <person name="Chen Z."/>
            <person name="Freedman E."/>
            <person name="Gellesch M."/>
            <person name="Goldberg J."/>
            <person name="Griggs A."/>
            <person name="Gujja S."/>
            <person name="Heilman E."/>
            <person name="Heiman D."/>
            <person name="Howarth C."/>
            <person name="Mehta T."/>
            <person name="Neiman D."/>
            <person name="Pearson M."/>
            <person name="Roberts A."/>
            <person name="Saif S."/>
            <person name="Shea T."/>
            <person name="Shenoy N."/>
            <person name="Sisk P."/>
            <person name="Stolte C."/>
            <person name="Sykes S."/>
            <person name="White J."/>
            <person name="Yandava C."/>
            <person name="Burger G."/>
            <person name="Gray M.W."/>
            <person name="Holland P.W.H."/>
            <person name="King N."/>
            <person name="Lang F.B.F."/>
            <person name="Roger A.J."/>
            <person name="Ruiz-Trillo I."/>
            <person name="Haas B."/>
            <person name="Nusbaum C."/>
            <person name="Birren B."/>
        </authorList>
    </citation>
    <scope>NUCLEOTIDE SEQUENCE [LARGE SCALE GENOMIC DNA]</scope>
    <source>
        <strain evidence="2 3">JP610</strain>
    </source>
</reference>
<feature type="compositionally biased region" description="Low complexity" evidence="1">
    <location>
        <begin position="523"/>
        <end position="549"/>
    </location>
</feature>
<feature type="compositionally biased region" description="Basic and acidic residues" evidence="1">
    <location>
        <begin position="202"/>
        <end position="228"/>
    </location>
</feature>
<name>A0A0L0G120_9EUKA</name>
<protein>
    <submittedName>
        <fullName evidence="2">Uncharacterized protein</fullName>
    </submittedName>
</protein>
<feature type="compositionally biased region" description="Pro residues" evidence="1">
    <location>
        <begin position="625"/>
        <end position="638"/>
    </location>
</feature>
<evidence type="ECO:0000256" key="1">
    <source>
        <dbReference type="SAM" id="MobiDB-lite"/>
    </source>
</evidence>
<feature type="compositionally biased region" description="Polar residues" evidence="1">
    <location>
        <begin position="1251"/>
        <end position="1263"/>
    </location>
</feature>
<feature type="region of interest" description="Disordered" evidence="1">
    <location>
        <begin position="999"/>
        <end position="1072"/>
    </location>
</feature>
<feature type="compositionally biased region" description="Low complexity" evidence="1">
    <location>
        <begin position="1036"/>
        <end position="1072"/>
    </location>
</feature>
<accession>A0A0L0G120</accession>
<feature type="compositionally biased region" description="Low complexity" evidence="1">
    <location>
        <begin position="1000"/>
        <end position="1013"/>
    </location>
</feature>
<feature type="region of interest" description="Disordered" evidence="1">
    <location>
        <begin position="687"/>
        <end position="755"/>
    </location>
</feature>
<feature type="compositionally biased region" description="Polar residues" evidence="1">
    <location>
        <begin position="1376"/>
        <end position="1392"/>
    </location>
</feature>
<feature type="compositionally biased region" description="Polar residues" evidence="1">
    <location>
        <begin position="1272"/>
        <end position="1284"/>
    </location>
</feature>
<feature type="compositionally biased region" description="Low complexity" evidence="1">
    <location>
        <begin position="950"/>
        <end position="968"/>
    </location>
</feature>
<feature type="compositionally biased region" description="Polar residues" evidence="1">
    <location>
        <begin position="233"/>
        <end position="276"/>
    </location>
</feature>
<feature type="compositionally biased region" description="Low complexity" evidence="1">
    <location>
        <begin position="740"/>
        <end position="752"/>
    </location>
</feature>
<proteinExistence type="predicted"/>
<evidence type="ECO:0000313" key="2">
    <source>
        <dbReference type="EMBL" id="KNC82780.1"/>
    </source>
</evidence>
<keyword evidence="3" id="KW-1185">Reference proteome</keyword>
<feature type="compositionally biased region" description="Low complexity" evidence="1">
    <location>
        <begin position="775"/>
        <end position="786"/>
    </location>
</feature>
<gene>
    <name evidence="2" type="ORF">SARC_04938</name>
</gene>
<feature type="compositionally biased region" description="Low complexity" evidence="1">
    <location>
        <begin position="396"/>
        <end position="409"/>
    </location>
</feature>
<feature type="compositionally biased region" description="Basic and acidic residues" evidence="1">
    <location>
        <begin position="412"/>
        <end position="428"/>
    </location>
</feature>
<dbReference type="GO" id="GO:0005886">
    <property type="term" value="C:plasma membrane"/>
    <property type="evidence" value="ECO:0007669"/>
    <property type="project" value="TreeGrafter"/>
</dbReference>